<dbReference type="Gene3D" id="1.10.1380.10">
    <property type="entry name" value="Neutral endopeptidase , domain2"/>
    <property type="match status" value="1"/>
</dbReference>
<sequence length="167" mass="18399">MIFRIISLGILCVTICASKSTRSSLGEKGPSGDVCHEDKCVELVQEIKSQMGNATPCDNFYQNICGKWRGSLELERKPLKEKAVKDLAGLLEEARVEPTPSPNATDKLINAFQSCTQQAKNVLVLRNSVESVLQGYNLGHWPVQNSATAQKINPQRNLRKCRSSAIV</sequence>
<feature type="chain" id="PRO_5001520736" evidence="1">
    <location>
        <begin position="19"/>
        <end position="167"/>
    </location>
</feature>
<dbReference type="EMBL" id="GBBK01004796">
    <property type="protein sequence ID" value="JAC19686.1"/>
    <property type="molecule type" value="mRNA"/>
</dbReference>
<name>A0A023FCX0_AMBCJ</name>
<dbReference type="GO" id="GO:0004222">
    <property type="term" value="F:metalloendopeptidase activity"/>
    <property type="evidence" value="ECO:0007669"/>
    <property type="project" value="InterPro"/>
</dbReference>
<dbReference type="InterPro" id="IPR042089">
    <property type="entry name" value="Peptidase_M13_dom_2"/>
</dbReference>
<dbReference type="AlphaFoldDB" id="A0A023FCX0"/>
<evidence type="ECO:0000313" key="2">
    <source>
        <dbReference type="EMBL" id="JAC19686.1"/>
    </source>
</evidence>
<dbReference type="Gene3D" id="3.40.390.10">
    <property type="entry name" value="Collagenase (Catalytic Domain)"/>
    <property type="match status" value="1"/>
</dbReference>
<reference evidence="2" key="1">
    <citation type="submission" date="2014-03" db="EMBL/GenBank/DDBJ databases">
        <title>The sialotranscriptome of Amblyomma triste, Amblyomma parvum and Amblyomma cajennense ticks, uncovered by 454-based RNA-seq.</title>
        <authorList>
            <person name="Garcia G.R."/>
            <person name="Gardinassi L.G."/>
            <person name="Ribeiro J.M."/>
            <person name="Anatriello E."/>
            <person name="Ferreira B.R."/>
            <person name="Moreira H.N."/>
            <person name="Mafra C."/>
            <person name="Olegario M.M."/>
            <person name="Szabo P.J."/>
            <person name="Miranda-Santos I.K."/>
            <person name="Maruyama S.R."/>
        </authorList>
    </citation>
    <scope>NUCLEOTIDE SEQUENCE</scope>
    <source>
        <strain evidence="2">Uberlandia</strain>
        <tissue evidence="2">Salivary glands</tissue>
    </source>
</reference>
<feature type="signal peptide" evidence="1">
    <location>
        <begin position="1"/>
        <end position="18"/>
    </location>
</feature>
<organism evidence="2">
    <name type="scientific">Amblyomma cajennense</name>
    <name type="common">Cayenne tick</name>
    <name type="synonym">Acarus cajennensis</name>
    <dbReference type="NCBI Taxonomy" id="34607"/>
    <lineage>
        <taxon>Eukaryota</taxon>
        <taxon>Metazoa</taxon>
        <taxon>Ecdysozoa</taxon>
        <taxon>Arthropoda</taxon>
        <taxon>Chelicerata</taxon>
        <taxon>Arachnida</taxon>
        <taxon>Acari</taxon>
        <taxon>Parasitiformes</taxon>
        <taxon>Ixodida</taxon>
        <taxon>Ixodoidea</taxon>
        <taxon>Ixodidae</taxon>
        <taxon>Amblyomminae</taxon>
        <taxon>Amblyomma</taxon>
    </lineage>
</organism>
<dbReference type="GO" id="GO:0006508">
    <property type="term" value="P:proteolysis"/>
    <property type="evidence" value="ECO:0007669"/>
    <property type="project" value="InterPro"/>
</dbReference>
<dbReference type="InterPro" id="IPR000718">
    <property type="entry name" value="Peptidase_M13"/>
</dbReference>
<dbReference type="InterPro" id="IPR024079">
    <property type="entry name" value="MetalloPept_cat_dom_sf"/>
</dbReference>
<accession>A0A023FCX0</accession>
<proteinExistence type="evidence at transcript level"/>
<dbReference type="PROSITE" id="PS51885">
    <property type="entry name" value="NEPRILYSIN"/>
    <property type="match status" value="1"/>
</dbReference>
<protein>
    <submittedName>
        <fullName evidence="2">Putative m13 family peptidase</fullName>
    </submittedName>
</protein>
<evidence type="ECO:0000256" key="1">
    <source>
        <dbReference type="SAM" id="SignalP"/>
    </source>
</evidence>
<keyword evidence="1" id="KW-0732">Signal</keyword>
<dbReference type="SUPFAM" id="SSF55486">
    <property type="entry name" value="Metalloproteases ('zincins'), catalytic domain"/>
    <property type="match status" value="1"/>
</dbReference>